<dbReference type="SUPFAM" id="SSF52047">
    <property type="entry name" value="RNI-like"/>
    <property type="match status" value="1"/>
</dbReference>
<sequence length="1009" mass="119145">MEQIKRQLCDNFEENKRKKFITKSDCNVTQIEDLANELLYDIFEYLNSYNIYQSFFRLNHRFRSLLVESFLPLEIHIPLISSSSFDSYNQDMIMPNKQRIHSIKILNSFMYDDEVLSLLNKISLRTLILENIESNRLRNLLNQLTSLSYLSSLSIITVDQVPCKNYIYREVFHLPSLRYCRLSLGNHYSLYLSTSPVNEQSSIEHLIIDYEIKDSELNNFLSCVPQLRRFSLKLSKDYGSTSTNIPCYVLNNLIHLSLKFSYNITFALLEYIFINHFPFIEILCISGNLTSIDANKWRQLISMHLLKLRIFDVMFEIVLYNDNQKAEYEEQVKLFQSSFWIERQWFFHSRLDQKLHSNRRILFTINPYRRKNYELHSEVTAENENQIIFKSVDLVQIQNEMAINQCMDYFPNTTQLTLSDGFSISTYRSIESGLNRILPLQQIKTLVIQCHHFSFLKMIKLLSYIPNLDTLTFQTMPLFKENKVSIEQNEEFQSLCKTNCVTTVTFRQICILDKVQILIILFPHLQHLVMNIQMKDMELILRFLLNKNNHDLVLLSFKPASGVYFAHLNHLIKSGALSSDHRRLHAYKELCLWCVSKFEDLANELIYEIFEYLDYYHSYQEFFDLKYRFRSLFTQSTVPFKINIDFISQSNFNSFNQDIIIPYRQRIHSLRLSNYFIFDSNPFVLSDKKFLQTLVIENLEPLDLPCILHQLKLLSNLSSLTFTTIDFVINRNYIYQLIFQLPLLRYCKLSLGGGSDINILPITTDEYTHLLRGYDFTQPNLLNINSIHLTYASLKFKSKAFDIFEQFFINHFPSIEVLCITSDIGYRDIRSAAFHEQIHLFQSSFWTERKWFFRSQLEETINVALNGDQFGDENIIVDDSPFKSTLIYVNSEGVSVDLLQLYGAQTHMGRYVALVMDKLFTFEEITTITKDEFVKDERHLIIKEAVRSRFKLNHEMLRSEWSTLHECILHKRRNELKKKRSSTGNVTVQPAPQVALHDDFDEFIGSFAN</sequence>
<comment type="caution">
    <text evidence="2">The sequence shown here is derived from an EMBL/GenBank/DDBJ whole genome shotgun (WGS) entry which is preliminary data.</text>
</comment>
<reference evidence="2" key="1">
    <citation type="submission" date="2021-02" db="EMBL/GenBank/DDBJ databases">
        <authorList>
            <person name="Nowell W R."/>
        </authorList>
    </citation>
    <scope>NUCLEOTIDE SEQUENCE</scope>
</reference>
<dbReference type="Proteomes" id="UP000663860">
    <property type="component" value="Unassembled WGS sequence"/>
</dbReference>
<dbReference type="InterPro" id="IPR001810">
    <property type="entry name" value="F-box_dom"/>
</dbReference>
<evidence type="ECO:0000313" key="2">
    <source>
        <dbReference type="EMBL" id="CAF0864515.1"/>
    </source>
</evidence>
<dbReference type="AlphaFoldDB" id="A0A813XGK0"/>
<name>A0A813XGK0_9BILA</name>
<organism evidence="2 3">
    <name type="scientific">Adineta steineri</name>
    <dbReference type="NCBI Taxonomy" id="433720"/>
    <lineage>
        <taxon>Eukaryota</taxon>
        <taxon>Metazoa</taxon>
        <taxon>Spiralia</taxon>
        <taxon>Gnathifera</taxon>
        <taxon>Rotifera</taxon>
        <taxon>Eurotatoria</taxon>
        <taxon>Bdelloidea</taxon>
        <taxon>Adinetida</taxon>
        <taxon>Adinetidae</taxon>
        <taxon>Adineta</taxon>
    </lineage>
</organism>
<feature type="domain" description="F-box" evidence="1">
    <location>
        <begin position="28"/>
        <end position="73"/>
    </location>
</feature>
<evidence type="ECO:0000313" key="3">
    <source>
        <dbReference type="Proteomes" id="UP000663860"/>
    </source>
</evidence>
<dbReference type="PROSITE" id="PS50181">
    <property type="entry name" value="FBOX"/>
    <property type="match status" value="1"/>
</dbReference>
<accession>A0A813XGK0</accession>
<dbReference type="EMBL" id="CAJNOE010000074">
    <property type="protein sequence ID" value="CAF0864515.1"/>
    <property type="molecule type" value="Genomic_DNA"/>
</dbReference>
<evidence type="ECO:0000259" key="1">
    <source>
        <dbReference type="PROSITE" id="PS50181"/>
    </source>
</evidence>
<proteinExistence type="predicted"/>
<protein>
    <recommendedName>
        <fullName evidence="1">F-box domain-containing protein</fullName>
    </recommendedName>
</protein>
<gene>
    <name evidence="2" type="ORF">IZO911_LOCUS10314</name>
</gene>